<protein>
    <submittedName>
        <fullName evidence="2">Uncharacterized protein</fullName>
    </submittedName>
</protein>
<organism evidence="2 3">
    <name type="scientific">Riccia fluitans</name>
    <dbReference type="NCBI Taxonomy" id="41844"/>
    <lineage>
        <taxon>Eukaryota</taxon>
        <taxon>Viridiplantae</taxon>
        <taxon>Streptophyta</taxon>
        <taxon>Embryophyta</taxon>
        <taxon>Marchantiophyta</taxon>
        <taxon>Marchantiopsida</taxon>
        <taxon>Marchantiidae</taxon>
        <taxon>Marchantiales</taxon>
        <taxon>Ricciaceae</taxon>
        <taxon>Riccia</taxon>
    </lineage>
</organism>
<reference evidence="2 3" key="1">
    <citation type="submission" date="2024-09" db="EMBL/GenBank/DDBJ databases">
        <title>Chromosome-scale assembly of Riccia fluitans.</title>
        <authorList>
            <person name="Paukszto L."/>
            <person name="Sawicki J."/>
            <person name="Karawczyk K."/>
            <person name="Piernik-Szablinska J."/>
            <person name="Szczecinska M."/>
            <person name="Mazdziarz M."/>
        </authorList>
    </citation>
    <scope>NUCLEOTIDE SEQUENCE [LARGE SCALE GENOMIC DNA]</scope>
    <source>
        <strain evidence="2">Rf_01</strain>
        <tissue evidence="2">Aerial parts of the thallus</tissue>
    </source>
</reference>
<dbReference type="AlphaFoldDB" id="A0ABD1XS59"/>
<gene>
    <name evidence="2" type="ORF">R1flu_023297</name>
</gene>
<dbReference type="EMBL" id="JBHFFA010000007">
    <property type="protein sequence ID" value="KAL2611605.1"/>
    <property type="molecule type" value="Genomic_DNA"/>
</dbReference>
<evidence type="ECO:0000313" key="3">
    <source>
        <dbReference type="Proteomes" id="UP001605036"/>
    </source>
</evidence>
<comment type="caution">
    <text evidence="2">The sequence shown here is derived from an EMBL/GenBank/DDBJ whole genome shotgun (WGS) entry which is preliminary data.</text>
</comment>
<proteinExistence type="predicted"/>
<evidence type="ECO:0000256" key="1">
    <source>
        <dbReference type="SAM" id="Coils"/>
    </source>
</evidence>
<evidence type="ECO:0000313" key="2">
    <source>
        <dbReference type="EMBL" id="KAL2611605.1"/>
    </source>
</evidence>
<keyword evidence="3" id="KW-1185">Reference proteome</keyword>
<feature type="coiled-coil region" evidence="1">
    <location>
        <begin position="62"/>
        <end position="89"/>
    </location>
</feature>
<name>A0ABD1XS59_9MARC</name>
<accession>A0ABD1XS59</accession>
<sequence>MHVGNQRKNLCPYCRQKIASSAVNLSLQTLIDNFVSLQDKRQPPPPQLPKNEQEKAHFLNKLSAAETRSEILQKELAAATERRKLLESEMCNIDKLYKRLKHRQAERGRG</sequence>
<dbReference type="Proteomes" id="UP001605036">
    <property type="component" value="Unassembled WGS sequence"/>
</dbReference>
<keyword evidence="1" id="KW-0175">Coiled coil</keyword>